<dbReference type="InterPro" id="IPR050836">
    <property type="entry name" value="SDS22/Internalin_LRR"/>
</dbReference>
<dbReference type="OrthoDB" id="676979at2759"/>
<organism evidence="3 4">
    <name type="scientific">Fasciola gigantica</name>
    <name type="common">Giant liver fluke</name>
    <dbReference type="NCBI Taxonomy" id="46835"/>
    <lineage>
        <taxon>Eukaryota</taxon>
        <taxon>Metazoa</taxon>
        <taxon>Spiralia</taxon>
        <taxon>Lophotrochozoa</taxon>
        <taxon>Platyhelminthes</taxon>
        <taxon>Trematoda</taxon>
        <taxon>Digenea</taxon>
        <taxon>Plagiorchiida</taxon>
        <taxon>Echinostomata</taxon>
        <taxon>Echinostomatoidea</taxon>
        <taxon>Fasciolidae</taxon>
        <taxon>Fasciola</taxon>
    </lineage>
</organism>
<dbReference type="SMART" id="SM00369">
    <property type="entry name" value="LRR_TYP"/>
    <property type="match status" value="3"/>
</dbReference>
<dbReference type="InterPro" id="IPR032675">
    <property type="entry name" value="LRR_dom_sf"/>
</dbReference>
<dbReference type="Pfam" id="PF00560">
    <property type="entry name" value="LRR_1"/>
    <property type="match status" value="2"/>
</dbReference>
<accession>A0A504YA04</accession>
<dbReference type="STRING" id="46835.A0A504YA04"/>
<dbReference type="Gene3D" id="3.80.10.10">
    <property type="entry name" value="Ribonuclease Inhibitor"/>
    <property type="match status" value="1"/>
</dbReference>
<dbReference type="EMBL" id="SUNJ01012711">
    <property type="protein sequence ID" value="TPP57813.1"/>
    <property type="molecule type" value="Genomic_DNA"/>
</dbReference>
<dbReference type="PANTHER" id="PTHR46652">
    <property type="entry name" value="LEUCINE-RICH REPEAT AND IQ DOMAIN-CONTAINING PROTEIN 1-RELATED"/>
    <property type="match status" value="1"/>
</dbReference>
<dbReference type="SUPFAM" id="SSF52075">
    <property type="entry name" value="Outer arm dynein light chain 1"/>
    <property type="match status" value="1"/>
</dbReference>
<proteinExistence type="predicted"/>
<evidence type="ECO:0000256" key="2">
    <source>
        <dbReference type="ARBA" id="ARBA00022737"/>
    </source>
</evidence>
<evidence type="ECO:0000313" key="3">
    <source>
        <dbReference type="EMBL" id="TPP57813.1"/>
    </source>
</evidence>
<keyword evidence="4" id="KW-1185">Reference proteome</keyword>
<sequence>MNWYNTCVNSSVGLESDGRRAAPHPPWAKLTDLTRLSLAHNALNTLRGVDALSTLRVLNLDYNRISNLPTDLFSLKRLENLYLKRESIVTNKFFGIGFQRLTHLRVIDLSYNGLSTVPAALFSLPSWSV</sequence>
<dbReference type="PANTHER" id="PTHR46652:SF3">
    <property type="entry name" value="LEUCINE-RICH REPEAT-CONTAINING PROTEIN 9"/>
    <property type="match status" value="1"/>
</dbReference>
<comment type="caution">
    <text evidence="3">The sequence shown here is derived from an EMBL/GenBank/DDBJ whole genome shotgun (WGS) entry which is preliminary data.</text>
</comment>
<gene>
    <name evidence="3" type="ORF">FGIG_11066</name>
</gene>
<evidence type="ECO:0000256" key="1">
    <source>
        <dbReference type="ARBA" id="ARBA00022614"/>
    </source>
</evidence>
<dbReference type="Proteomes" id="UP000316759">
    <property type="component" value="Unassembled WGS sequence"/>
</dbReference>
<keyword evidence="1" id="KW-0433">Leucine-rich repeat</keyword>
<protein>
    <submittedName>
        <fullName evidence="3">Uncharacterized protein</fullName>
    </submittedName>
</protein>
<dbReference type="PROSITE" id="PS51450">
    <property type="entry name" value="LRR"/>
    <property type="match status" value="1"/>
</dbReference>
<dbReference type="InterPro" id="IPR001611">
    <property type="entry name" value="Leu-rich_rpt"/>
</dbReference>
<dbReference type="AlphaFoldDB" id="A0A504YA04"/>
<evidence type="ECO:0000313" key="4">
    <source>
        <dbReference type="Proteomes" id="UP000316759"/>
    </source>
</evidence>
<keyword evidence="2" id="KW-0677">Repeat</keyword>
<name>A0A504YA04_FASGI</name>
<dbReference type="InterPro" id="IPR003591">
    <property type="entry name" value="Leu-rich_rpt_typical-subtyp"/>
</dbReference>
<reference evidence="3 4" key="1">
    <citation type="submission" date="2019-04" db="EMBL/GenBank/DDBJ databases">
        <title>Annotation for the trematode Fasciola gigantica.</title>
        <authorList>
            <person name="Choi Y.-J."/>
        </authorList>
    </citation>
    <scope>NUCLEOTIDE SEQUENCE [LARGE SCALE GENOMIC DNA]</scope>
    <source>
        <strain evidence="3">Uganda_cow_1</strain>
    </source>
</reference>